<dbReference type="CDD" id="cd06193">
    <property type="entry name" value="siderophore_interacting"/>
    <property type="match status" value="1"/>
</dbReference>
<dbReference type="AlphaFoldDB" id="A0A857KFE2"/>
<sequence>MTETGVGGAKGIQGLILKAFGADDYRLTVTAPARYFTDHYVRLEFSGGGLLREKPYHPTMFLRLWFEDRQGRLHQRGYTVVDPDPAADTFAIEFALHEGAAARWALTARPGDALGATFLGSGFAIPEPAPEGWLIVGDAASLPAINSLLDALGRTTARGVPVTFWFEWVHDSDKDLPMRLRPHDTLHRVRRDPAPGAGIVEAVRAAAFDATGHFGWVALDTAQTRAVASVLRTDYKLGRRGVKSQAYWLETRCPS</sequence>
<dbReference type="PANTHER" id="PTHR30157">
    <property type="entry name" value="FERRIC REDUCTASE, NADPH-DEPENDENT"/>
    <property type="match status" value="1"/>
</dbReference>
<dbReference type="Pfam" id="PF08021">
    <property type="entry name" value="FAD_binding_9"/>
    <property type="match status" value="1"/>
</dbReference>
<organism evidence="1">
    <name type="scientific">Gordonia amarae</name>
    <dbReference type="NCBI Taxonomy" id="36821"/>
    <lineage>
        <taxon>Bacteria</taxon>
        <taxon>Bacillati</taxon>
        <taxon>Actinomycetota</taxon>
        <taxon>Actinomycetes</taxon>
        <taxon>Mycobacteriales</taxon>
        <taxon>Gordoniaceae</taxon>
        <taxon>Gordonia</taxon>
    </lineage>
</organism>
<dbReference type="InterPro" id="IPR017927">
    <property type="entry name" value="FAD-bd_FR_type"/>
</dbReference>
<dbReference type="EMBL" id="CP045810">
    <property type="protein sequence ID" value="QHN38305.1"/>
    <property type="molecule type" value="Genomic_DNA"/>
</dbReference>
<dbReference type="SUPFAM" id="SSF63380">
    <property type="entry name" value="Riboflavin synthase domain-like"/>
    <property type="match status" value="1"/>
</dbReference>
<dbReference type="Pfam" id="PF04954">
    <property type="entry name" value="SIP"/>
    <property type="match status" value="1"/>
</dbReference>
<dbReference type="InterPro" id="IPR013113">
    <property type="entry name" value="SIP_FAD-bd"/>
</dbReference>
<dbReference type="Gene3D" id="2.40.30.10">
    <property type="entry name" value="Translation factors"/>
    <property type="match status" value="1"/>
</dbReference>
<proteinExistence type="predicted"/>
<dbReference type="PROSITE" id="PS51384">
    <property type="entry name" value="FAD_FR"/>
    <property type="match status" value="1"/>
</dbReference>
<name>A0A857KFE2_9ACTN</name>
<dbReference type="GO" id="GO:0016491">
    <property type="term" value="F:oxidoreductase activity"/>
    <property type="evidence" value="ECO:0007669"/>
    <property type="project" value="InterPro"/>
</dbReference>
<protein>
    <submittedName>
        <fullName evidence="1">Siderophore-interacting protein</fullName>
    </submittedName>
</protein>
<dbReference type="RefSeq" id="WP_005191793.1">
    <property type="nucleotide sequence ID" value="NZ_CP045804.1"/>
</dbReference>
<dbReference type="InterPro" id="IPR017938">
    <property type="entry name" value="Riboflavin_synthase-like_b-brl"/>
</dbReference>
<dbReference type="InterPro" id="IPR007037">
    <property type="entry name" value="SIP_rossman_dom"/>
</dbReference>
<dbReference type="InterPro" id="IPR039374">
    <property type="entry name" value="SIP_fam"/>
</dbReference>
<dbReference type="PANTHER" id="PTHR30157:SF0">
    <property type="entry name" value="NADPH-DEPENDENT FERRIC-CHELATE REDUCTASE"/>
    <property type="match status" value="1"/>
</dbReference>
<dbReference type="InterPro" id="IPR039261">
    <property type="entry name" value="FNR_nucleotide-bd"/>
</dbReference>
<dbReference type="Gene3D" id="3.40.50.80">
    <property type="entry name" value="Nucleotide-binding domain of ferredoxin-NADP reductase (FNR) module"/>
    <property type="match status" value="1"/>
</dbReference>
<gene>
    <name evidence="1" type="ORF">GII30_03135</name>
</gene>
<accession>A0A857KFE2</accession>
<evidence type="ECO:0000313" key="1">
    <source>
        <dbReference type="EMBL" id="QHN38305.1"/>
    </source>
</evidence>
<reference evidence="1" key="1">
    <citation type="journal article" date="2021" name="Nat. Microbiol.">
        <title>Cocultivation of an ultrasmall environmental parasitic bacterium with lytic ability against bacteria associated with wastewater foams.</title>
        <authorList>
            <person name="Batinovic S."/>
            <person name="Rose J.J.A."/>
            <person name="Ratcliffe J."/>
            <person name="Seviour R.J."/>
            <person name="Petrovski S."/>
        </authorList>
    </citation>
    <scope>NUCLEOTIDE SEQUENCE</scope>
    <source>
        <strain evidence="1">CON44</strain>
    </source>
</reference>